<proteinExistence type="predicted"/>
<dbReference type="Gene3D" id="2.30.30.110">
    <property type="match status" value="1"/>
</dbReference>
<organism evidence="1 2">
    <name type="scientific">Vineibacter terrae</name>
    <dbReference type="NCBI Taxonomy" id="2586908"/>
    <lineage>
        <taxon>Bacteria</taxon>
        <taxon>Pseudomonadati</taxon>
        <taxon>Pseudomonadota</taxon>
        <taxon>Alphaproteobacteria</taxon>
        <taxon>Hyphomicrobiales</taxon>
        <taxon>Vineibacter</taxon>
    </lineage>
</organism>
<dbReference type="Pfam" id="PF02452">
    <property type="entry name" value="PemK_toxin"/>
    <property type="match status" value="1"/>
</dbReference>
<evidence type="ECO:0000313" key="2">
    <source>
        <dbReference type="Proteomes" id="UP000321638"/>
    </source>
</evidence>
<dbReference type="GO" id="GO:0006402">
    <property type="term" value="P:mRNA catabolic process"/>
    <property type="evidence" value="ECO:0007669"/>
    <property type="project" value="TreeGrafter"/>
</dbReference>
<evidence type="ECO:0000313" key="1">
    <source>
        <dbReference type="EMBL" id="TXL69695.1"/>
    </source>
</evidence>
<dbReference type="GO" id="GO:0016075">
    <property type="term" value="P:rRNA catabolic process"/>
    <property type="evidence" value="ECO:0007669"/>
    <property type="project" value="TreeGrafter"/>
</dbReference>
<dbReference type="Proteomes" id="UP000321638">
    <property type="component" value="Unassembled WGS sequence"/>
</dbReference>
<dbReference type="GO" id="GO:0004521">
    <property type="term" value="F:RNA endonuclease activity"/>
    <property type="evidence" value="ECO:0007669"/>
    <property type="project" value="TreeGrafter"/>
</dbReference>
<dbReference type="GO" id="GO:0003677">
    <property type="term" value="F:DNA binding"/>
    <property type="evidence" value="ECO:0007669"/>
    <property type="project" value="InterPro"/>
</dbReference>
<name>A0A5C8P844_9HYPH</name>
<dbReference type="InterPro" id="IPR003477">
    <property type="entry name" value="PemK-like"/>
</dbReference>
<dbReference type="OrthoDB" id="3196747at2"/>
<sequence>MTRGDVVTVALQGDYGKPRPALVVQANAFNDTHASITVLPITSELLATPLFRITLDPLPANGLRAVSQVMVDKIISIRRERIGRQIGRVDDDTMVRVGRAMAVWLGIA</sequence>
<protein>
    <submittedName>
        <fullName evidence="1">Type II toxin-antitoxin system PemK/MazF family toxin</fullName>
    </submittedName>
</protein>
<comment type="caution">
    <text evidence="1">The sequence shown here is derived from an EMBL/GenBank/DDBJ whole genome shotgun (WGS) entry which is preliminary data.</text>
</comment>
<reference evidence="1 2" key="1">
    <citation type="submission" date="2019-06" db="EMBL/GenBank/DDBJ databases">
        <title>New taxonomy in bacterial strain CC-CFT640, isolated from vineyard.</title>
        <authorList>
            <person name="Lin S.-Y."/>
            <person name="Tsai C.-F."/>
            <person name="Young C.-C."/>
        </authorList>
    </citation>
    <scope>NUCLEOTIDE SEQUENCE [LARGE SCALE GENOMIC DNA]</scope>
    <source>
        <strain evidence="1 2">CC-CFT640</strain>
    </source>
</reference>
<keyword evidence="2" id="KW-1185">Reference proteome</keyword>
<dbReference type="AlphaFoldDB" id="A0A5C8P844"/>
<accession>A0A5C8P844</accession>
<gene>
    <name evidence="1" type="ORF">FHP25_37820</name>
</gene>
<dbReference type="InterPro" id="IPR011067">
    <property type="entry name" value="Plasmid_toxin/cell-grow_inhib"/>
</dbReference>
<dbReference type="PANTHER" id="PTHR33988">
    <property type="entry name" value="ENDORIBONUCLEASE MAZF-RELATED"/>
    <property type="match status" value="1"/>
</dbReference>
<dbReference type="SUPFAM" id="SSF50118">
    <property type="entry name" value="Cell growth inhibitor/plasmid maintenance toxic component"/>
    <property type="match status" value="1"/>
</dbReference>
<dbReference type="RefSeq" id="WP_147852200.1">
    <property type="nucleotide sequence ID" value="NZ_DATAJT010000441.1"/>
</dbReference>
<dbReference type="EMBL" id="VDUZ01000074">
    <property type="protein sequence ID" value="TXL69695.1"/>
    <property type="molecule type" value="Genomic_DNA"/>
</dbReference>